<reference evidence="2 3" key="1">
    <citation type="journal article" date="2010" name="Science">
        <title>Genomic comparison of the ants Camponotus floridanus and Harpegnathos saltator.</title>
        <authorList>
            <person name="Bonasio R."/>
            <person name="Zhang G."/>
            <person name="Ye C."/>
            <person name="Mutti N.S."/>
            <person name="Fang X."/>
            <person name="Qin N."/>
            <person name="Donahue G."/>
            <person name="Yang P."/>
            <person name="Li Q."/>
            <person name="Li C."/>
            <person name="Zhang P."/>
            <person name="Huang Z."/>
            <person name="Berger S.L."/>
            <person name="Reinberg D."/>
            <person name="Wang J."/>
            <person name="Liebig J."/>
        </authorList>
    </citation>
    <scope>NUCLEOTIDE SEQUENCE [LARGE SCALE GENOMIC DNA]</scope>
    <source>
        <strain evidence="2 3">R22 G/1</strain>
    </source>
</reference>
<feature type="compositionally biased region" description="Polar residues" evidence="1">
    <location>
        <begin position="206"/>
        <end position="227"/>
    </location>
</feature>
<evidence type="ECO:0000313" key="2">
    <source>
        <dbReference type="EMBL" id="EFN80178.1"/>
    </source>
</evidence>
<evidence type="ECO:0000256" key="1">
    <source>
        <dbReference type="SAM" id="MobiDB-lite"/>
    </source>
</evidence>
<dbReference type="EMBL" id="GL451029">
    <property type="protein sequence ID" value="EFN80178.1"/>
    <property type="molecule type" value="Genomic_DNA"/>
</dbReference>
<feature type="compositionally biased region" description="Low complexity" evidence="1">
    <location>
        <begin position="118"/>
        <end position="180"/>
    </location>
</feature>
<gene>
    <name evidence="2" type="ORF">EAI_07584</name>
</gene>
<protein>
    <submittedName>
        <fullName evidence="2">Uncharacterized protein</fullName>
    </submittedName>
</protein>
<feature type="compositionally biased region" description="Low complexity" evidence="1">
    <location>
        <begin position="247"/>
        <end position="260"/>
    </location>
</feature>
<keyword evidence="3" id="KW-1185">Reference proteome</keyword>
<organism evidence="3">
    <name type="scientific">Harpegnathos saltator</name>
    <name type="common">Jerdon's jumping ant</name>
    <dbReference type="NCBI Taxonomy" id="610380"/>
    <lineage>
        <taxon>Eukaryota</taxon>
        <taxon>Metazoa</taxon>
        <taxon>Ecdysozoa</taxon>
        <taxon>Arthropoda</taxon>
        <taxon>Hexapoda</taxon>
        <taxon>Insecta</taxon>
        <taxon>Pterygota</taxon>
        <taxon>Neoptera</taxon>
        <taxon>Endopterygota</taxon>
        <taxon>Hymenoptera</taxon>
        <taxon>Apocrita</taxon>
        <taxon>Aculeata</taxon>
        <taxon>Formicoidea</taxon>
        <taxon>Formicidae</taxon>
        <taxon>Ponerinae</taxon>
        <taxon>Ponerini</taxon>
        <taxon>Harpegnathos</taxon>
    </lineage>
</organism>
<dbReference type="AlphaFoldDB" id="E2BVU9"/>
<accession>E2BVU9</accession>
<proteinExistence type="predicted"/>
<evidence type="ECO:0000313" key="3">
    <source>
        <dbReference type="Proteomes" id="UP000008237"/>
    </source>
</evidence>
<sequence>MSETSTNVNNISAYFNSLGATYYQPQRNVHPQTQHTPSQTLTPQSLVPQHQQFPQIHQQAIAATIDATHWHGYPHGTLHMNHQQPATPGSHQYVDHTELFAWTHHHYTHLPYPPPPQSYSQFQQYPQSQHQSQMQQLQVTEWANNVSNVNSGQNSRQVTGGSSSEISHPSTPSTPYSHNSISNGFNQAPHSANSLPFAAGISSPNTSQDLTVPSTMASHLSAPSSIATARDPNIPPSNVASRDLHIPTTSATTPATSSSTPREHNTPSTSSSHNVNLQYVSNNMNQQPVSRDIYSVNARGPSRSPFGWMRRPSYQNQPKPDNPQALVINLNFPPYPKESPNRSHDILNQHAARKSWSSLRKSELEDQGCSELQVASLALKRGVSCALIEESNRLPSYLTRSAI</sequence>
<dbReference type="OrthoDB" id="6159439at2759"/>
<feature type="region of interest" description="Disordered" evidence="1">
    <location>
        <begin position="112"/>
        <end position="188"/>
    </location>
</feature>
<name>E2BVU9_HARSA</name>
<dbReference type="InParanoid" id="E2BVU9"/>
<feature type="region of interest" description="Disordered" evidence="1">
    <location>
        <begin position="206"/>
        <end position="274"/>
    </location>
</feature>
<dbReference type="Proteomes" id="UP000008237">
    <property type="component" value="Unassembled WGS sequence"/>
</dbReference>